<proteinExistence type="predicted"/>
<reference evidence="1" key="1">
    <citation type="journal article" date="2007" name="Science">
        <title>Draft genome of the filarial nematode parasite Brugia malayi.</title>
        <authorList>
            <person name="Ghedin E."/>
            <person name="Wang S."/>
            <person name="Spiro D."/>
            <person name="Caler E."/>
            <person name="Zhao Q."/>
            <person name="Crabtree J."/>
            <person name="Allen J.E."/>
            <person name="Delcher A.L."/>
            <person name="Guiliano D.B."/>
            <person name="Miranda-Saavedra D."/>
            <person name="Angiuoli S.V."/>
            <person name="Creasy T."/>
            <person name="Amedeo P."/>
            <person name="Haas B."/>
            <person name="El-Sayed N.M."/>
            <person name="Wortman J.R."/>
            <person name="Feldblyum T."/>
            <person name="Tallon L."/>
            <person name="Schatz M."/>
            <person name="Shumway M."/>
            <person name="Koo H."/>
            <person name="Salzberg S.L."/>
            <person name="Schobel S."/>
            <person name="Pertea M."/>
            <person name="Pop M."/>
            <person name="White O."/>
            <person name="Barton G.J."/>
            <person name="Carlow C.K."/>
            <person name="Crawford M.J."/>
            <person name="Daub J."/>
            <person name="Dimmic M.W."/>
            <person name="Estes C.F."/>
            <person name="Foster J.M."/>
            <person name="Ganatra M."/>
            <person name="Gregory W.F."/>
            <person name="Johnson N.M."/>
            <person name="Jin J."/>
            <person name="Komuniecki R."/>
            <person name="Korf I."/>
            <person name="Kumar S."/>
            <person name="Laney S."/>
            <person name="Li B.W."/>
            <person name="Li W."/>
            <person name="Lindblom T.H."/>
            <person name="Lustigman S."/>
            <person name="Ma D."/>
            <person name="Maina C.V."/>
            <person name="Martin D.M."/>
            <person name="McCarter J.P."/>
            <person name="McReynolds L."/>
            <person name="Mitreva M."/>
            <person name="Nutman T.B."/>
            <person name="Parkinson J."/>
            <person name="Peregrin-Alvarez J.M."/>
            <person name="Poole C."/>
            <person name="Ren Q."/>
            <person name="Saunders L."/>
            <person name="Sluder A.E."/>
            <person name="Smith K."/>
            <person name="Stanke M."/>
            <person name="Unnasch T.R."/>
            <person name="Ware J."/>
            <person name="Wei A.D."/>
            <person name="Weil G."/>
            <person name="Williams D.J."/>
            <person name="Zhang Y."/>
            <person name="Williams S.A."/>
            <person name="Fraser-Liggett C."/>
            <person name="Slatko B."/>
            <person name="Blaxter M.L."/>
            <person name="Scott A.L."/>
        </authorList>
    </citation>
    <scope>NUCLEOTIDE SEQUENCE</scope>
    <source>
        <strain evidence="1">FR3</strain>
    </source>
</reference>
<accession>A0A1I9G1S1</accession>
<protein>
    <submittedName>
        <fullName evidence="1">Bm430</fullName>
    </submittedName>
</protein>
<evidence type="ECO:0000313" key="1">
    <source>
        <dbReference type="EMBL" id="CDP95053.1"/>
    </source>
</evidence>
<name>A0A1I9G1S1_BRUMA</name>
<sequence>MTKIRAFLLPLLATHPIKFNYLLLCIQKVVQSNIYLWYL</sequence>
<reference evidence="1" key="2">
    <citation type="submission" date="2012-12" db="EMBL/GenBank/DDBJ databases">
        <authorList>
            <consortium name="WormBase Consortium"/>
            <person name="Ghedin E."/>
            <person name="Paulini M."/>
        </authorList>
    </citation>
    <scope>NUCLEOTIDE SEQUENCE</scope>
    <source>
        <strain evidence="1">FR3</strain>
    </source>
</reference>
<dbReference type="AlphaFoldDB" id="A0A1I9G1S1"/>
<dbReference type="EMBL" id="LN856931">
    <property type="protein sequence ID" value="CDP95053.1"/>
    <property type="molecule type" value="Genomic_DNA"/>
</dbReference>
<organism evidence="1">
    <name type="scientific">Brugia malayi</name>
    <name type="common">Filarial nematode worm</name>
    <dbReference type="NCBI Taxonomy" id="6279"/>
    <lineage>
        <taxon>Eukaryota</taxon>
        <taxon>Metazoa</taxon>
        <taxon>Ecdysozoa</taxon>
        <taxon>Nematoda</taxon>
        <taxon>Chromadorea</taxon>
        <taxon>Rhabditida</taxon>
        <taxon>Spirurina</taxon>
        <taxon>Spiruromorpha</taxon>
        <taxon>Filarioidea</taxon>
        <taxon>Onchocercidae</taxon>
        <taxon>Brugia</taxon>
    </lineage>
</organism>
<gene>
    <name evidence="1" type="primary">Bm430</name>
    <name evidence="1" type="ORF">BM_Bm430</name>
</gene>